<evidence type="ECO:0000313" key="4">
    <source>
        <dbReference type="Proteomes" id="UP001623232"/>
    </source>
</evidence>
<keyword evidence="1" id="KW-1133">Transmembrane helix</keyword>
<dbReference type="PANTHER" id="PTHR46211">
    <property type="entry name" value="GLYCEROPHOSPHORYL DIESTER PHOSPHODIESTERASE"/>
    <property type="match status" value="1"/>
</dbReference>
<name>A0ABZ2XWZ0_9RHOB</name>
<evidence type="ECO:0000313" key="3">
    <source>
        <dbReference type="EMBL" id="WZK89902.1"/>
    </source>
</evidence>
<dbReference type="Proteomes" id="UP001623232">
    <property type="component" value="Chromosome"/>
</dbReference>
<gene>
    <name evidence="3" type="ORF">QEZ52_04975</name>
</gene>
<proteinExistence type="predicted"/>
<dbReference type="InterPro" id="IPR030395">
    <property type="entry name" value="GP_PDE_dom"/>
</dbReference>
<dbReference type="EMBL" id="CP123584">
    <property type="protein sequence ID" value="WZK89902.1"/>
    <property type="molecule type" value="Genomic_DNA"/>
</dbReference>
<keyword evidence="4" id="KW-1185">Reference proteome</keyword>
<evidence type="ECO:0000256" key="1">
    <source>
        <dbReference type="SAM" id="Phobius"/>
    </source>
</evidence>
<protein>
    <submittedName>
        <fullName evidence="3">Glycerophosphodiester phosphodiesterase family protein</fullName>
    </submittedName>
</protein>
<feature type="transmembrane region" description="Helical" evidence="1">
    <location>
        <begin position="168"/>
        <end position="188"/>
    </location>
</feature>
<dbReference type="Gene3D" id="3.20.20.190">
    <property type="entry name" value="Phosphatidylinositol (PI) phosphodiesterase"/>
    <property type="match status" value="1"/>
</dbReference>
<dbReference type="RefSeq" id="WP_406648378.1">
    <property type="nucleotide sequence ID" value="NZ_CP123584.1"/>
</dbReference>
<dbReference type="PANTHER" id="PTHR46211:SF1">
    <property type="entry name" value="GLYCEROPHOSPHODIESTER PHOSPHODIESTERASE, CYTOPLASMIC"/>
    <property type="match status" value="1"/>
</dbReference>
<accession>A0ABZ2XWZ0</accession>
<dbReference type="SUPFAM" id="SSF51695">
    <property type="entry name" value="PLC-like phosphodiesterases"/>
    <property type="match status" value="1"/>
</dbReference>
<feature type="transmembrane region" description="Helical" evidence="1">
    <location>
        <begin position="227"/>
        <end position="250"/>
    </location>
</feature>
<organism evidence="3 4">
    <name type="scientific">Aliisedimentitalea scapharcae</name>
    <dbReference type="NCBI Taxonomy" id="1524259"/>
    <lineage>
        <taxon>Bacteria</taxon>
        <taxon>Pseudomonadati</taxon>
        <taxon>Pseudomonadota</taxon>
        <taxon>Alphaproteobacteria</taxon>
        <taxon>Rhodobacterales</taxon>
        <taxon>Roseobacteraceae</taxon>
        <taxon>Aliisedimentitalea</taxon>
    </lineage>
</organism>
<feature type="transmembrane region" description="Helical" evidence="1">
    <location>
        <begin position="131"/>
        <end position="153"/>
    </location>
</feature>
<evidence type="ECO:0000259" key="2">
    <source>
        <dbReference type="PROSITE" id="PS51704"/>
    </source>
</evidence>
<feature type="transmembrane region" description="Helical" evidence="1">
    <location>
        <begin position="62"/>
        <end position="82"/>
    </location>
</feature>
<reference evidence="3 4" key="1">
    <citation type="submission" date="2023-04" db="EMBL/GenBank/DDBJ databases">
        <title>Complete genome sequence of Alisedimentitalea scapharcae.</title>
        <authorList>
            <person name="Rong J.-C."/>
            <person name="Yi M.-L."/>
            <person name="Zhao Q."/>
        </authorList>
    </citation>
    <scope>NUCLEOTIDE SEQUENCE [LARGE SCALE GENOMIC DNA]</scope>
    <source>
        <strain evidence="3 4">KCTC 42119</strain>
    </source>
</reference>
<keyword evidence="1" id="KW-0812">Transmembrane</keyword>
<dbReference type="PROSITE" id="PS51704">
    <property type="entry name" value="GP_PDE"/>
    <property type="match status" value="1"/>
</dbReference>
<feature type="transmembrane region" description="Helical" evidence="1">
    <location>
        <begin position="321"/>
        <end position="339"/>
    </location>
</feature>
<feature type="transmembrane region" description="Helical" evidence="1">
    <location>
        <begin position="262"/>
        <end position="295"/>
    </location>
</feature>
<dbReference type="Pfam" id="PF03009">
    <property type="entry name" value="GDPD"/>
    <property type="match status" value="1"/>
</dbReference>
<sequence>MNHLTVVLQAYARALSRWRLVLPLYLLLHGLSLALIAPIMGLLINAAVALSDQPALTDQDIALFLLSPAGFVMALAVMSALLVAEIAGFSVMAVALRTKGDTGWAVVRSAMLLVFVRRLRSLAIFSGIFVLRVLAVALPFALVGLLVALWYLTEFDINYYLAFRPPEFLFAIAVISVLGLAMAVALLFRLSGWALSPHLVLLEARSPRQVFAESRARMAGLRGRLQVQLLIWFLIRLAVSNLLLVATGLALRTLPMAQGETLFSVVLVVLGLSGIWAIANVILGAMALSALAVILDGFYSASGPGTAQDVDVSKVGFNPRTGVVICVAGLVLITGLWSAQNLLTSVKTQDQVQIIAHRGAAGSKPENTLAAVEQAIKDGTDWVEIDVQESADGQIVVMHDSDYMKVANNPTKVRQASLEELRQIDIGSWFDPAYADQRTPTLHEVLELAKGRARVMIELKHYGYDVDLERRVVQVVEALGMANQVAIMSLNYPSVLKVQNLRRDWQTGVLAASSVGNMAGLQGDFLAVRAAIASPGLVNAVGSAGKELFVWTVNDPLGMSRMISKGVDGIITDEPGMLREVLEVRAELSSAERLVLWLAAELGVKLNVKEYRDGAP</sequence>
<keyword evidence="1" id="KW-0472">Membrane</keyword>
<feature type="domain" description="GP-PDE" evidence="2">
    <location>
        <begin position="352"/>
        <end position="582"/>
    </location>
</feature>
<feature type="transmembrane region" description="Helical" evidence="1">
    <location>
        <begin position="24"/>
        <end position="50"/>
    </location>
</feature>
<dbReference type="InterPro" id="IPR017946">
    <property type="entry name" value="PLC-like_Pdiesterase_TIM-brl"/>
</dbReference>